<dbReference type="VEuPathDB" id="TriTrypDB:TvY486_1102900"/>
<accession>G0UAH2</accession>
<reference evidence="2" key="1">
    <citation type="journal article" date="2012" name="Proc. Natl. Acad. Sci. U.S.A.">
        <title>Antigenic diversity is generated by distinct evolutionary mechanisms in African trypanosome species.</title>
        <authorList>
            <person name="Jackson A.P."/>
            <person name="Berry A."/>
            <person name="Aslett M."/>
            <person name="Allison H.C."/>
            <person name="Burton P."/>
            <person name="Vavrova-Anderson J."/>
            <person name="Brown R."/>
            <person name="Browne H."/>
            <person name="Corton N."/>
            <person name="Hauser H."/>
            <person name="Gamble J."/>
            <person name="Gilderthorp R."/>
            <person name="Marcello L."/>
            <person name="McQuillan J."/>
            <person name="Otto T.D."/>
            <person name="Quail M.A."/>
            <person name="Sanders M.J."/>
            <person name="van Tonder A."/>
            <person name="Ginger M.L."/>
            <person name="Field M.C."/>
            <person name="Barry J.D."/>
            <person name="Hertz-Fowler C."/>
            <person name="Berriman M."/>
        </authorList>
    </citation>
    <scope>NUCLEOTIDE SEQUENCE</scope>
    <source>
        <strain evidence="2">Y486</strain>
    </source>
</reference>
<name>G0UAH2_TRYVY</name>
<protein>
    <submittedName>
        <fullName evidence="2">Uncharacterized protein TVY486_1102900</fullName>
    </submittedName>
</protein>
<sequence>MTLHRMVSTLSRRYLPRLRIATRSVTGPAKSLWSSTEAAASLAQVEDMFNLTGSAGRAAMALTKGDGERATGVGVGTHTNSRSAAGGSGRDSNLHDGDSLLEWGEGESSDTAQDLFLECALCTTVSGVTCSDASVDEEHMDVGSDNEGRSACIVEFEDWAVAGGEVDGVPSGGIGASDPIGRTTPSGDDGLNDEEYEDDANAAAEVDEEAVERLLGAEQVPESTTMLFFEPSREWRQEAVPTAFDDAAAEGVELETVGETMATSLKECRR</sequence>
<dbReference type="Pfam" id="PF12608">
    <property type="entry name" value="T4bSS_IcmS"/>
    <property type="match status" value="1"/>
</dbReference>
<dbReference type="InterPro" id="IPR022250">
    <property type="entry name" value="T4bSS_IcmS"/>
</dbReference>
<gene>
    <name evidence="2" type="ORF">TVY486_1102900</name>
</gene>
<evidence type="ECO:0000313" key="2">
    <source>
        <dbReference type="EMBL" id="CCC52805.1"/>
    </source>
</evidence>
<proteinExistence type="predicted"/>
<dbReference type="AlphaFoldDB" id="G0UAH2"/>
<dbReference type="EMBL" id="HE573027">
    <property type="protein sequence ID" value="CCC52805.1"/>
    <property type="molecule type" value="Genomic_DNA"/>
</dbReference>
<feature type="region of interest" description="Disordered" evidence="1">
    <location>
        <begin position="169"/>
        <end position="190"/>
    </location>
</feature>
<evidence type="ECO:0000256" key="1">
    <source>
        <dbReference type="SAM" id="MobiDB-lite"/>
    </source>
</evidence>
<organism evidence="2">
    <name type="scientific">Trypanosoma vivax (strain Y486)</name>
    <dbReference type="NCBI Taxonomy" id="1055687"/>
    <lineage>
        <taxon>Eukaryota</taxon>
        <taxon>Discoba</taxon>
        <taxon>Euglenozoa</taxon>
        <taxon>Kinetoplastea</taxon>
        <taxon>Metakinetoplastina</taxon>
        <taxon>Trypanosomatida</taxon>
        <taxon>Trypanosomatidae</taxon>
        <taxon>Trypanosoma</taxon>
        <taxon>Duttonella</taxon>
    </lineage>
</organism>
<feature type="region of interest" description="Disordered" evidence="1">
    <location>
        <begin position="68"/>
        <end position="106"/>
    </location>
</feature>